<accession>A0A930VAI2</accession>
<evidence type="ECO:0000256" key="1">
    <source>
        <dbReference type="SAM" id="MobiDB-lite"/>
    </source>
</evidence>
<dbReference type="Pfam" id="PF05193">
    <property type="entry name" value="Peptidase_M16_C"/>
    <property type="match status" value="1"/>
</dbReference>
<dbReference type="EMBL" id="JADKPN010000006">
    <property type="protein sequence ID" value="MBF4763939.1"/>
    <property type="molecule type" value="Genomic_DNA"/>
</dbReference>
<dbReference type="RefSeq" id="WP_194707111.1">
    <property type="nucleotide sequence ID" value="NZ_JADKPN010000006.1"/>
</dbReference>
<gene>
    <name evidence="3" type="ORF">ISU07_12450</name>
</gene>
<comment type="caution">
    <text evidence="3">The sequence shown here is derived from an EMBL/GenBank/DDBJ whole genome shotgun (WGS) entry which is preliminary data.</text>
</comment>
<dbReference type="InterPro" id="IPR011249">
    <property type="entry name" value="Metalloenz_LuxS/M16"/>
</dbReference>
<evidence type="ECO:0000259" key="2">
    <source>
        <dbReference type="Pfam" id="PF05193"/>
    </source>
</evidence>
<name>A0A930VAI2_9ACTN</name>
<organism evidence="3 4">
    <name type="scientific">Nocardioides islandensis</name>
    <dbReference type="NCBI Taxonomy" id="433663"/>
    <lineage>
        <taxon>Bacteria</taxon>
        <taxon>Bacillati</taxon>
        <taxon>Actinomycetota</taxon>
        <taxon>Actinomycetes</taxon>
        <taxon>Propionibacteriales</taxon>
        <taxon>Nocardioidaceae</taxon>
        <taxon>Nocardioides</taxon>
    </lineage>
</organism>
<dbReference type="PANTHER" id="PTHR11851:SF224">
    <property type="entry name" value="PROCESSING PROTEASE"/>
    <property type="match status" value="1"/>
</dbReference>
<dbReference type="Gene3D" id="3.30.830.10">
    <property type="entry name" value="Metalloenzyme, LuxS/M16 peptidase-like"/>
    <property type="match status" value="2"/>
</dbReference>
<evidence type="ECO:0000313" key="4">
    <source>
        <dbReference type="Proteomes" id="UP000640489"/>
    </source>
</evidence>
<dbReference type="AlphaFoldDB" id="A0A930VAI2"/>
<dbReference type="PANTHER" id="PTHR11851">
    <property type="entry name" value="METALLOPROTEASE"/>
    <property type="match status" value="1"/>
</dbReference>
<dbReference type="InterPro" id="IPR050361">
    <property type="entry name" value="MPP/UQCRC_Complex"/>
</dbReference>
<evidence type="ECO:0000313" key="3">
    <source>
        <dbReference type="EMBL" id="MBF4763939.1"/>
    </source>
</evidence>
<feature type="region of interest" description="Disordered" evidence="1">
    <location>
        <begin position="1"/>
        <end position="29"/>
    </location>
</feature>
<feature type="domain" description="Peptidase M16 C-terminal" evidence="2">
    <location>
        <begin position="195"/>
        <end position="367"/>
    </location>
</feature>
<reference evidence="3" key="1">
    <citation type="submission" date="2020-11" db="EMBL/GenBank/DDBJ databases">
        <title>Nocardioides sp. nov., isolated from Soil of Cynanchum wilfordii Hemsley rhizosphere.</title>
        <authorList>
            <person name="Lee J.-S."/>
            <person name="Suh M.K."/>
            <person name="Kim J.-S."/>
        </authorList>
    </citation>
    <scope>NUCLEOTIDE SEQUENCE</scope>
    <source>
        <strain evidence="3">KCTC 19275</strain>
    </source>
</reference>
<sequence length="452" mass="47796">MSPVQRSGKRRERAAQPIPPLTRPRKQRLPSVAERVLPSGLRVVAVRRASVPLVHVRLRIPNAVKRGTDLAKVSLLGRSMMLGAGGRSQNELAEALQTIGGGLRVDDGADGVVIGGEALAAKLPQLLALLSDVLTDPAYPKAAVEREAGRLADHVRRALSQPGVTADEAWLRRRYADHVYGSNIPSPDEVAAVPAGSLKAAHRRRVLPDGSLLVLVGDVTPARVLDQVEKALSGWRADGRGAAVPKVPALTTGPLLLVDRPGAVQSNIRIGGTAPRRTDPSYASAQIANGIFGGYFSSRLTMNIREDKGYTYSPHSAIRVLRGDVRVFTSADVATEVTAPALVEVLYELGKIATLPAKEEELDATVQYLTGTLALGTATQSGLAELLADILSDGMGVDWLQEYPARLAAATLDDVQEAAAAMLAPEKLVKVVVGDADRVEAGLATLTEVTRG</sequence>
<dbReference type="Proteomes" id="UP000640489">
    <property type="component" value="Unassembled WGS sequence"/>
</dbReference>
<protein>
    <submittedName>
        <fullName evidence="3">Insulinase family protein</fullName>
    </submittedName>
</protein>
<keyword evidence="4" id="KW-1185">Reference proteome</keyword>
<dbReference type="GO" id="GO:0046872">
    <property type="term" value="F:metal ion binding"/>
    <property type="evidence" value="ECO:0007669"/>
    <property type="project" value="InterPro"/>
</dbReference>
<dbReference type="InterPro" id="IPR007863">
    <property type="entry name" value="Peptidase_M16_C"/>
</dbReference>
<dbReference type="SUPFAM" id="SSF63411">
    <property type="entry name" value="LuxS/MPP-like metallohydrolase"/>
    <property type="match status" value="2"/>
</dbReference>
<proteinExistence type="predicted"/>